<proteinExistence type="predicted"/>
<feature type="transmembrane region" description="Helical" evidence="1">
    <location>
        <begin position="254"/>
        <end position="276"/>
    </location>
</feature>
<feature type="transmembrane region" description="Helical" evidence="1">
    <location>
        <begin position="338"/>
        <end position="361"/>
    </location>
</feature>
<feature type="transmembrane region" description="Helical" evidence="1">
    <location>
        <begin position="52"/>
        <end position="70"/>
    </location>
</feature>
<sequence length="598" mass="66976">EMFQAQVLQIFKMHIKVGQFLKCIPFEYYDTSGKLLKSESAEQLQFFKFQSIISALYAVTMFVNVFVGPLTLTGRFQGLTFSLIYAIAAVSGWNYRMDIIPAQVINFFLQFEEKVIKELPSQGISFLTKALKIVVVLCEFSVVTVPILEFILLSFAPCIPPFMLSMMSNCTTLQTNASWQIQGMQLVIHLFEAWVGLLTLEGPRFSEITKIGNSADIRKCVHFFHSIKILEKSCNAMSLLFLGLVLGIPGIEIVTLFVACIISVLYAAAIFINVCVGPLTLTGRFQGLTFFFTYAIASSSGWNYDVDILPAQIINSFLHFEEKVMKDLTSLLTKVMKIVVALCDLSVIIIPILKFMLLALAPCMPPFILSMMSTCTTLQTNASLQIQGVQLVIHLFEAWVGLLVLASGCAWIIYIGFVCVTCILSYIQVLEREITKIGNVPDIRKCIHLFQSIKILEKSCNAMNRLFLVMVLGTPGIEIVALFVTINLHNDIVMPGFLVFPLAALDATTVNILGFSVAALVHTKSEKLMKSLSERVMWLGNRSLVKREMRALQPLKIQFGSNFVDRSTPLVMQSFCLNRTMTLTLIRSRHMRKQSPSF</sequence>
<name>A0A226EZ23_FOLCA</name>
<comment type="caution">
    <text evidence="2">The sequence shown here is derived from an EMBL/GenBank/DDBJ whole genome shotgun (WGS) entry which is preliminary data.</text>
</comment>
<evidence type="ECO:0000313" key="2">
    <source>
        <dbReference type="EMBL" id="OXA62428.1"/>
    </source>
</evidence>
<dbReference type="Proteomes" id="UP000198287">
    <property type="component" value="Unassembled WGS sequence"/>
</dbReference>
<feature type="transmembrane region" description="Helical" evidence="1">
    <location>
        <begin position="498"/>
        <end position="521"/>
    </location>
</feature>
<keyword evidence="1" id="KW-1133">Transmembrane helix</keyword>
<keyword evidence="3" id="KW-1185">Reference proteome</keyword>
<feature type="non-terminal residue" evidence="2">
    <location>
        <position position="1"/>
    </location>
</feature>
<gene>
    <name evidence="2" type="ORF">Fcan01_00977</name>
</gene>
<keyword evidence="1" id="KW-0472">Membrane</keyword>
<keyword evidence="1" id="KW-0812">Transmembrane</keyword>
<accession>A0A226EZ23</accession>
<dbReference type="OrthoDB" id="8297494at2759"/>
<feature type="transmembrane region" description="Helical" evidence="1">
    <location>
        <begin position="466"/>
        <end position="486"/>
    </location>
</feature>
<protein>
    <submittedName>
        <fullName evidence="2">Uncharacterized protein</fullName>
    </submittedName>
</protein>
<organism evidence="2 3">
    <name type="scientific">Folsomia candida</name>
    <name type="common">Springtail</name>
    <dbReference type="NCBI Taxonomy" id="158441"/>
    <lineage>
        <taxon>Eukaryota</taxon>
        <taxon>Metazoa</taxon>
        <taxon>Ecdysozoa</taxon>
        <taxon>Arthropoda</taxon>
        <taxon>Hexapoda</taxon>
        <taxon>Collembola</taxon>
        <taxon>Entomobryomorpha</taxon>
        <taxon>Isotomoidea</taxon>
        <taxon>Isotomidae</taxon>
        <taxon>Proisotominae</taxon>
        <taxon>Folsomia</taxon>
    </lineage>
</organism>
<feature type="transmembrane region" description="Helical" evidence="1">
    <location>
        <begin position="76"/>
        <end position="95"/>
    </location>
</feature>
<evidence type="ECO:0000256" key="1">
    <source>
        <dbReference type="SAM" id="Phobius"/>
    </source>
</evidence>
<feature type="transmembrane region" description="Helical" evidence="1">
    <location>
        <begin position="398"/>
        <end position="427"/>
    </location>
</feature>
<reference evidence="2 3" key="1">
    <citation type="submission" date="2015-12" db="EMBL/GenBank/DDBJ databases">
        <title>The genome of Folsomia candida.</title>
        <authorList>
            <person name="Faddeeva A."/>
            <person name="Derks M.F."/>
            <person name="Anvar Y."/>
            <person name="Smit S."/>
            <person name="Van Straalen N."/>
            <person name="Roelofs D."/>
        </authorList>
    </citation>
    <scope>NUCLEOTIDE SEQUENCE [LARGE SCALE GENOMIC DNA]</scope>
    <source>
        <strain evidence="2 3">VU population</strain>
        <tissue evidence="2">Whole body</tissue>
    </source>
</reference>
<dbReference type="AlphaFoldDB" id="A0A226EZ23"/>
<feature type="transmembrane region" description="Helical" evidence="1">
    <location>
        <begin position="133"/>
        <end position="157"/>
    </location>
</feature>
<dbReference type="EMBL" id="LNIX01000001">
    <property type="protein sequence ID" value="OXA62428.1"/>
    <property type="molecule type" value="Genomic_DNA"/>
</dbReference>
<evidence type="ECO:0000313" key="3">
    <source>
        <dbReference type="Proteomes" id="UP000198287"/>
    </source>
</evidence>